<reference evidence="3" key="1">
    <citation type="journal article" date="2015" name="Genome Announc.">
        <title>Draft genome sequence of Talaromyces cellulolyticus strain Y-94, a source of lignocellulosic biomass-degrading enzymes.</title>
        <authorList>
            <person name="Fujii T."/>
            <person name="Koike H."/>
            <person name="Sawayama S."/>
            <person name="Yano S."/>
            <person name="Inoue H."/>
        </authorList>
    </citation>
    <scope>NUCLEOTIDE SEQUENCE [LARGE SCALE GENOMIC DNA]</scope>
    <source>
        <strain evidence="3">Y-94</strain>
    </source>
</reference>
<dbReference type="InterPro" id="IPR051468">
    <property type="entry name" value="Fungal_SecMetab_SDRs"/>
</dbReference>
<evidence type="ECO:0000313" key="2">
    <source>
        <dbReference type="EMBL" id="GAM36205.1"/>
    </source>
</evidence>
<evidence type="ECO:0000313" key="3">
    <source>
        <dbReference type="Proteomes" id="UP000053095"/>
    </source>
</evidence>
<organism evidence="2 3">
    <name type="scientific">Talaromyces pinophilus</name>
    <name type="common">Penicillium pinophilum</name>
    <dbReference type="NCBI Taxonomy" id="128442"/>
    <lineage>
        <taxon>Eukaryota</taxon>
        <taxon>Fungi</taxon>
        <taxon>Dikarya</taxon>
        <taxon>Ascomycota</taxon>
        <taxon>Pezizomycotina</taxon>
        <taxon>Eurotiomycetes</taxon>
        <taxon>Eurotiomycetidae</taxon>
        <taxon>Eurotiales</taxon>
        <taxon>Trichocomaceae</taxon>
        <taxon>Talaromyces</taxon>
        <taxon>Talaromyces sect. Talaromyces</taxon>
    </lineage>
</organism>
<dbReference type="Gene3D" id="3.40.50.720">
    <property type="entry name" value="NAD(P)-binding Rossmann-like Domain"/>
    <property type="match status" value="1"/>
</dbReference>
<sequence length="271" mass="30300">MAQPLARQGLALVALHSNLGIAFARYLLKNTSLPVVFAGGNPKYKTKEMVLERLSDIEGAPSRLHYMYGDPAQRKNAWDIRQYLRQNFPQQSIRLLIALRGSSTFKSRYTNFSGVTHQSILRHYQRTVIGHELLMNGLNGFLPTTEAFEVSETDNCKFPAHAIWALRLGRRASISQNTASVLPTDHAASAATLQLTKSFDNFLRRRCKGNAISVAFHPGTKGTSVRNPGFDPEDVLSEDEAVEKIMKVLTTMPAEQARGRLWDYNGEEILP</sequence>
<proteinExistence type="inferred from homology"/>
<accession>A0A510NVH0</accession>
<dbReference type="SUPFAM" id="SSF51735">
    <property type="entry name" value="NAD(P)-binding Rossmann-fold domains"/>
    <property type="match status" value="1"/>
</dbReference>
<dbReference type="PANTHER" id="PTHR43544">
    <property type="entry name" value="SHORT-CHAIN DEHYDROGENASE/REDUCTASE"/>
    <property type="match status" value="1"/>
</dbReference>
<dbReference type="Proteomes" id="UP000053095">
    <property type="component" value="Unassembled WGS sequence"/>
</dbReference>
<evidence type="ECO:0000256" key="1">
    <source>
        <dbReference type="ARBA" id="ARBA00006484"/>
    </source>
</evidence>
<comment type="similarity">
    <text evidence="1">Belongs to the short-chain dehydrogenases/reductases (SDR) family.</text>
</comment>
<dbReference type="PANTHER" id="PTHR43544:SF12">
    <property type="entry name" value="NAD(P)-BINDING ROSSMANN-FOLD SUPERFAMILY PROTEIN"/>
    <property type="match status" value="1"/>
</dbReference>
<dbReference type="EMBL" id="DF933814">
    <property type="protein sequence ID" value="GAM36205.1"/>
    <property type="molecule type" value="Genomic_DNA"/>
</dbReference>
<keyword evidence="3" id="KW-1185">Reference proteome</keyword>
<dbReference type="InterPro" id="IPR036291">
    <property type="entry name" value="NAD(P)-bd_dom_sf"/>
</dbReference>
<dbReference type="GO" id="GO:0016491">
    <property type="term" value="F:oxidoreductase activity"/>
    <property type="evidence" value="ECO:0007669"/>
    <property type="project" value="TreeGrafter"/>
</dbReference>
<dbReference type="AlphaFoldDB" id="A0A510NVH0"/>
<gene>
    <name evidence="2" type="ORF">TCE0_018f05115</name>
</gene>
<name>A0A510NVH0_TALPI</name>
<dbReference type="GO" id="GO:0005737">
    <property type="term" value="C:cytoplasm"/>
    <property type="evidence" value="ECO:0007669"/>
    <property type="project" value="TreeGrafter"/>
</dbReference>
<protein>
    <submittedName>
        <fullName evidence="2">Uncharacterized protein</fullName>
    </submittedName>
</protein>